<proteinExistence type="predicted"/>
<dbReference type="GeneID" id="129330302"/>
<dbReference type="PROSITE" id="PS51340">
    <property type="entry name" value="MOSC"/>
    <property type="match status" value="1"/>
</dbReference>
<evidence type="ECO:0000313" key="4">
    <source>
        <dbReference type="RefSeq" id="XP_054836315.1"/>
    </source>
</evidence>
<name>A0AA97KZ09_EUBMA</name>
<dbReference type="InterPro" id="IPR005303">
    <property type="entry name" value="MOCOS_middle"/>
</dbReference>
<dbReference type="GO" id="GO:0043546">
    <property type="term" value="F:molybdopterin cofactor binding"/>
    <property type="evidence" value="ECO:0007669"/>
    <property type="project" value="TreeGrafter"/>
</dbReference>
<dbReference type="GO" id="GO:0005743">
    <property type="term" value="C:mitochondrial inner membrane"/>
    <property type="evidence" value="ECO:0007669"/>
    <property type="project" value="TreeGrafter"/>
</dbReference>
<dbReference type="GO" id="GO:0030170">
    <property type="term" value="F:pyridoxal phosphate binding"/>
    <property type="evidence" value="ECO:0007669"/>
    <property type="project" value="InterPro"/>
</dbReference>
<dbReference type="GO" id="GO:0042126">
    <property type="term" value="P:nitrate metabolic process"/>
    <property type="evidence" value="ECO:0007669"/>
    <property type="project" value="TreeGrafter"/>
</dbReference>
<dbReference type="InterPro" id="IPR011037">
    <property type="entry name" value="Pyrv_Knase-like_insert_dom_sf"/>
</dbReference>
<dbReference type="RefSeq" id="XP_054836315.1">
    <property type="nucleotide sequence ID" value="XM_054980340.1"/>
</dbReference>
<dbReference type="KEGG" id="emc:129330302"/>
<organism evidence="3 4">
    <name type="scientific">Eublepharis macularius</name>
    <name type="common">Leopard gecko</name>
    <name type="synonym">Cyrtodactylus macularius</name>
    <dbReference type="NCBI Taxonomy" id="481883"/>
    <lineage>
        <taxon>Eukaryota</taxon>
        <taxon>Metazoa</taxon>
        <taxon>Chordata</taxon>
        <taxon>Craniata</taxon>
        <taxon>Vertebrata</taxon>
        <taxon>Euteleostomi</taxon>
        <taxon>Lepidosauria</taxon>
        <taxon>Squamata</taxon>
        <taxon>Bifurcata</taxon>
        <taxon>Gekkota</taxon>
        <taxon>Eublepharidae</taxon>
        <taxon>Eublepharinae</taxon>
        <taxon>Eublepharis</taxon>
    </lineage>
</organism>
<sequence>MPVGPPALSPSRVAWLCVAGAALALGVAAAWRRRRRQSRQSLEQVGTVTGLFIYPLKSCRRVSVEDAEVTSLGLRKGDLRDRFWLIIKKDGHMVTARQEPRLVLISVTCENGHLILNAPEMKELRFPVKLPEENPVKNCRVFGLDIQGRDCGDDVAQWLTAFLNSEPYRLVHFEAQMTPRKCNKIEFPFRTKDEVPYSDCGPLLIISEASMEDLKSRMEKKVDMRNFRPSITVSGCGAYEEDTWDKVIIGDVELKKVMACGRCILTTVDPDTGIIDRKEPLETLKSYRMCDPAQKHIYKSAPLFGSFFGVDKIGTIKIGDPVYKITGC</sequence>
<gene>
    <name evidence="4" type="primary">LOC129330302</name>
</gene>
<evidence type="ECO:0000313" key="3">
    <source>
        <dbReference type="Proteomes" id="UP001190640"/>
    </source>
</evidence>
<keyword evidence="1" id="KW-0812">Transmembrane</keyword>
<dbReference type="SUPFAM" id="SSF50800">
    <property type="entry name" value="PK beta-barrel domain-like"/>
    <property type="match status" value="1"/>
</dbReference>
<protein>
    <submittedName>
        <fullName evidence="4">Mitochondrial amidoxime reducing component 2-like</fullName>
    </submittedName>
</protein>
<evidence type="ECO:0000259" key="2">
    <source>
        <dbReference type="PROSITE" id="PS51340"/>
    </source>
</evidence>
<dbReference type="AlphaFoldDB" id="A0AA97KZ09"/>
<dbReference type="SUPFAM" id="SSF141673">
    <property type="entry name" value="MOSC N-terminal domain-like"/>
    <property type="match status" value="1"/>
</dbReference>
<dbReference type="InterPro" id="IPR005302">
    <property type="entry name" value="MoCF_Sase_C"/>
</dbReference>
<evidence type="ECO:0000256" key="1">
    <source>
        <dbReference type="SAM" id="Phobius"/>
    </source>
</evidence>
<reference evidence="4" key="1">
    <citation type="submission" date="2025-08" db="UniProtKB">
        <authorList>
            <consortium name="RefSeq"/>
        </authorList>
    </citation>
    <scope>IDENTIFICATION</scope>
    <source>
        <tissue evidence="4">Blood</tissue>
    </source>
</reference>
<dbReference type="GO" id="GO:0008940">
    <property type="term" value="F:nitrate reductase activity"/>
    <property type="evidence" value="ECO:0007669"/>
    <property type="project" value="TreeGrafter"/>
</dbReference>
<keyword evidence="1" id="KW-1133">Transmembrane helix</keyword>
<keyword evidence="3" id="KW-1185">Reference proteome</keyword>
<dbReference type="Pfam" id="PF03473">
    <property type="entry name" value="MOSC"/>
    <property type="match status" value="1"/>
</dbReference>
<dbReference type="Pfam" id="PF03476">
    <property type="entry name" value="MOSC_N"/>
    <property type="match status" value="1"/>
</dbReference>
<accession>A0AA97KZ09</accession>
<dbReference type="GO" id="GO:0030151">
    <property type="term" value="F:molybdenum ion binding"/>
    <property type="evidence" value="ECO:0007669"/>
    <property type="project" value="InterPro"/>
</dbReference>
<keyword evidence="1" id="KW-0472">Membrane</keyword>
<dbReference type="Proteomes" id="UP001190640">
    <property type="component" value="Chromosome 1"/>
</dbReference>
<dbReference type="PANTHER" id="PTHR14237:SF19">
    <property type="entry name" value="MITOCHONDRIAL AMIDOXIME REDUCING COMPONENT 1"/>
    <property type="match status" value="1"/>
</dbReference>
<dbReference type="PANTHER" id="PTHR14237">
    <property type="entry name" value="MOLYBDOPTERIN COFACTOR SULFURASE MOSC"/>
    <property type="match status" value="1"/>
</dbReference>
<feature type="transmembrane region" description="Helical" evidence="1">
    <location>
        <begin position="12"/>
        <end position="31"/>
    </location>
</feature>
<feature type="domain" description="MOSC" evidence="2">
    <location>
        <begin position="168"/>
        <end position="325"/>
    </location>
</feature>